<dbReference type="Pfam" id="PF00072">
    <property type="entry name" value="Response_reg"/>
    <property type="match status" value="1"/>
</dbReference>
<dbReference type="SUPFAM" id="SSF52172">
    <property type="entry name" value="CheY-like"/>
    <property type="match status" value="1"/>
</dbReference>
<dbReference type="GO" id="GO:0000160">
    <property type="term" value="P:phosphorelay signal transduction system"/>
    <property type="evidence" value="ECO:0007669"/>
    <property type="project" value="InterPro"/>
</dbReference>
<dbReference type="Gene3D" id="3.40.50.2300">
    <property type="match status" value="1"/>
</dbReference>
<dbReference type="InterPro" id="IPR051677">
    <property type="entry name" value="AfsR-DnrI-RedD_regulator"/>
</dbReference>
<dbReference type="PANTHER" id="PTHR35807:SF2">
    <property type="entry name" value="TRANSCRIPTIONAL ACTIVATOR DOMAIN"/>
    <property type="match status" value="1"/>
</dbReference>
<dbReference type="InterPro" id="IPR001789">
    <property type="entry name" value="Sig_transdc_resp-reg_receiver"/>
</dbReference>
<dbReference type="InterPro" id="IPR036388">
    <property type="entry name" value="WH-like_DNA-bd_sf"/>
</dbReference>
<proteinExistence type="predicted"/>
<keyword evidence="5" id="KW-1185">Reference proteome</keyword>
<evidence type="ECO:0000313" key="5">
    <source>
        <dbReference type="Proteomes" id="UP000002964"/>
    </source>
</evidence>
<dbReference type="OrthoDB" id="236568at2"/>
<sequence length="366" mass="41397">MPMTAVLIDDEQPALDELQELLRAHAADLQVVGCYRYPEDLLAQAARLRPDVAFVDVAMPGMDGLTLARQLQQQLPKIAIVFVTAHAGYAVKAFDCAAEDYLLKPLQPRRLATTVERLRARIDQGPRQSHIRITTFGGLRVQTPKGPLTWHSSKTRELFAWLLHHHGNPINREQLLDALHPDVSFSRAESRFHNDSYHIRKSLESGAVGESIRLTKLGLELSADVFWDKAHFGHLLSLAARQQDPLPSLEQAIDLYQGDYLADAPWPWADPFRERLRLQYQAALLSAATEHRRRGQLERAEILLLTAREQDPFNEQTVIHLVELYLQDNRLPHALSLYHGYAQLLVDELQAEPGSKLRALIAAANR</sequence>
<dbReference type="STRING" id="631362.Thi970DRAFT_03727"/>
<dbReference type="PROSITE" id="PS50110">
    <property type="entry name" value="RESPONSE_REGULATORY"/>
    <property type="match status" value="1"/>
</dbReference>
<keyword evidence="2" id="KW-0597">Phosphoprotein</keyword>
<dbReference type="Proteomes" id="UP000002964">
    <property type="component" value="Unassembled WGS sequence"/>
</dbReference>
<dbReference type="SUPFAM" id="SSF48452">
    <property type="entry name" value="TPR-like"/>
    <property type="match status" value="1"/>
</dbReference>
<evidence type="ECO:0000313" key="4">
    <source>
        <dbReference type="EMBL" id="EIC20110.1"/>
    </source>
</evidence>
<dbReference type="RefSeq" id="WP_009150513.1">
    <property type="nucleotide sequence ID" value="NZ_CP121471.1"/>
</dbReference>
<dbReference type="EMBL" id="JH603170">
    <property type="protein sequence ID" value="EIC20110.1"/>
    <property type="molecule type" value="Genomic_DNA"/>
</dbReference>
<dbReference type="PANTHER" id="PTHR35807">
    <property type="entry name" value="TRANSCRIPTIONAL REGULATOR REDD-RELATED"/>
    <property type="match status" value="1"/>
</dbReference>
<accession>H8Z441</accession>
<dbReference type="HOGENOM" id="CLU_000445_14_3_6"/>
<dbReference type="eggNOG" id="COG3947">
    <property type="taxonomic scope" value="Bacteria"/>
</dbReference>
<evidence type="ECO:0000256" key="1">
    <source>
        <dbReference type="ARBA" id="ARBA00023125"/>
    </source>
</evidence>
<dbReference type="InterPro" id="IPR011990">
    <property type="entry name" value="TPR-like_helical_dom_sf"/>
</dbReference>
<dbReference type="GO" id="GO:0006355">
    <property type="term" value="P:regulation of DNA-templated transcription"/>
    <property type="evidence" value="ECO:0007669"/>
    <property type="project" value="InterPro"/>
</dbReference>
<dbReference type="SMART" id="SM01043">
    <property type="entry name" value="BTAD"/>
    <property type="match status" value="1"/>
</dbReference>
<dbReference type="Gene3D" id="1.10.10.10">
    <property type="entry name" value="Winged helix-like DNA-binding domain superfamily/Winged helix DNA-binding domain"/>
    <property type="match status" value="1"/>
</dbReference>
<dbReference type="AlphaFoldDB" id="H8Z441"/>
<dbReference type="Gene3D" id="1.25.40.10">
    <property type="entry name" value="Tetratricopeptide repeat domain"/>
    <property type="match status" value="1"/>
</dbReference>
<gene>
    <name evidence="4" type="ORF">Thi970DRAFT_03727</name>
</gene>
<dbReference type="SMART" id="SM00448">
    <property type="entry name" value="REC"/>
    <property type="match status" value="1"/>
</dbReference>
<evidence type="ECO:0000259" key="3">
    <source>
        <dbReference type="PROSITE" id="PS50110"/>
    </source>
</evidence>
<dbReference type="InterPro" id="IPR005158">
    <property type="entry name" value="BTAD"/>
</dbReference>
<dbReference type="GO" id="GO:0003677">
    <property type="term" value="F:DNA binding"/>
    <property type="evidence" value="ECO:0007669"/>
    <property type="project" value="UniProtKB-KW"/>
</dbReference>
<reference evidence="4 5" key="2">
    <citation type="submission" date="2011-11" db="EMBL/GenBank/DDBJ databases">
        <authorList>
            <consortium name="US DOE Joint Genome Institute"/>
            <person name="Lucas S."/>
            <person name="Han J."/>
            <person name="Lapidus A."/>
            <person name="Cheng J.-F."/>
            <person name="Goodwin L."/>
            <person name="Pitluck S."/>
            <person name="Peters L."/>
            <person name="Ovchinnikova G."/>
            <person name="Zhang X."/>
            <person name="Detter J.C."/>
            <person name="Han C."/>
            <person name="Tapia R."/>
            <person name="Land M."/>
            <person name="Hauser L."/>
            <person name="Kyrpides N."/>
            <person name="Ivanova N."/>
            <person name="Pagani I."/>
            <person name="Vogl K."/>
            <person name="Liu Z."/>
            <person name="Overmann J."/>
            <person name="Frigaard N.-U."/>
            <person name="Bryant D."/>
            <person name="Woyke T."/>
        </authorList>
    </citation>
    <scope>NUCLEOTIDE SEQUENCE [LARGE SCALE GENOMIC DNA]</scope>
    <source>
        <strain evidence="4 5">970</strain>
    </source>
</reference>
<dbReference type="SUPFAM" id="SSF46894">
    <property type="entry name" value="C-terminal effector domain of the bipartite response regulators"/>
    <property type="match status" value="1"/>
</dbReference>
<feature type="domain" description="Response regulatory" evidence="3">
    <location>
        <begin position="4"/>
        <end position="119"/>
    </location>
</feature>
<keyword evidence="1" id="KW-0238">DNA-binding</keyword>
<dbReference type="InterPro" id="IPR016032">
    <property type="entry name" value="Sig_transdc_resp-reg_C-effctor"/>
</dbReference>
<organism evidence="4 5">
    <name type="scientific">Thiorhodovibrio frisius</name>
    <dbReference type="NCBI Taxonomy" id="631362"/>
    <lineage>
        <taxon>Bacteria</taxon>
        <taxon>Pseudomonadati</taxon>
        <taxon>Pseudomonadota</taxon>
        <taxon>Gammaproteobacteria</taxon>
        <taxon>Chromatiales</taxon>
        <taxon>Chromatiaceae</taxon>
        <taxon>Thiorhodovibrio</taxon>
    </lineage>
</organism>
<evidence type="ECO:0000256" key="2">
    <source>
        <dbReference type="PROSITE-ProRule" id="PRU00169"/>
    </source>
</evidence>
<dbReference type="InterPro" id="IPR011006">
    <property type="entry name" value="CheY-like_superfamily"/>
</dbReference>
<protein>
    <submittedName>
        <fullName evidence="4">Response regulator containing CheY-like receiver and SARP domains</fullName>
    </submittedName>
</protein>
<dbReference type="Pfam" id="PF03704">
    <property type="entry name" value="BTAD"/>
    <property type="match status" value="1"/>
</dbReference>
<feature type="modified residue" description="4-aspartylphosphate" evidence="2">
    <location>
        <position position="56"/>
    </location>
</feature>
<reference evidence="5" key="1">
    <citation type="submission" date="2011-06" db="EMBL/GenBank/DDBJ databases">
        <authorList>
            <consortium name="US DOE Joint Genome Institute (JGI-PGF)"/>
            <person name="Lucas S."/>
            <person name="Han J."/>
            <person name="Lapidus A."/>
            <person name="Cheng J.-F."/>
            <person name="Goodwin L."/>
            <person name="Pitluck S."/>
            <person name="Peters L."/>
            <person name="Land M.L."/>
            <person name="Hauser L."/>
            <person name="Vogl K."/>
            <person name="Liu Z."/>
            <person name="Overmann J."/>
            <person name="Frigaard N.-U."/>
            <person name="Bryant D.A."/>
            <person name="Woyke T.J."/>
        </authorList>
    </citation>
    <scope>NUCLEOTIDE SEQUENCE [LARGE SCALE GENOMIC DNA]</scope>
    <source>
        <strain evidence="5">970</strain>
    </source>
</reference>
<name>H8Z441_9GAMM</name>